<dbReference type="AlphaFoldDB" id="A0A841EFN9"/>
<protein>
    <submittedName>
        <fullName evidence="2">Uncharacterized protein</fullName>
    </submittedName>
</protein>
<comment type="caution">
    <text evidence="2">The sequence shown here is derived from an EMBL/GenBank/DDBJ whole genome shotgun (WGS) entry which is preliminary data.</text>
</comment>
<dbReference type="RefSeq" id="WP_184637394.1">
    <property type="nucleotide sequence ID" value="NZ_BAABKT010000012.1"/>
</dbReference>
<organism evidence="2 3">
    <name type="scientific">Streptomonospora salina</name>
    <dbReference type="NCBI Taxonomy" id="104205"/>
    <lineage>
        <taxon>Bacteria</taxon>
        <taxon>Bacillati</taxon>
        <taxon>Actinomycetota</taxon>
        <taxon>Actinomycetes</taxon>
        <taxon>Streptosporangiales</taxon>
        <taxon>Nocardiopsidaceae</taxon>
        <taxon>Streptomonospora</taxon>
    </lineage>
</organism>
<keyword evidence="3" id="KW-1185">Reference proteome</keyword>
<evidence type="ECO:0000256" key="1">
    <source>
        <dbReference type="SAM" id="MobiDB-lite"/>
    </source>
</evidence>
<name>A0A841EFN9_9ACTN</name>
<reference evidence="2 3" key="1">
    <citation type="submission" date="2020-08" db="EMBL/GenBank/DDBJ databases">
        <title>Sequencing the genomes of 1000 actinobacteria strains.</title>
        <authorList>
            <person name="Klenk H.-P."/>
        </authorList>
    </citation>
    <scope>NUCLEOTIDE SEQUENCE [LARGE SCALE GENOMIC DNA]</scope>
    <source>
        <strain evidence="2 3">DSM 44593</strain>
    </source>
</reference>
<dbReference type="Proteomes" id="UP000578077">
    <property type="component" value="Unassembled WGS sequence"/>
</dbReference>
<dbReference type="EMBL" id="JACHLY010000001">
    <property type="protein sequence ID" value="MBB6000149.1"/>
    <property type="molecule type" value="Genomic_DNA"/>
</dbReference>
<evidence type="ECO:0000313" key="3">
    <source>
        <dbReference type="Proteomes" id="UP000578077"/>
    </source>
</evidence>
<evidence type="ECO:0000313" key="2">
    <source>
        <dbReference type="EMBL" id="MBB6000149.1"/>
    </source>
</evidence>
<feature type="region of interest" description="Disordered" evidence="1">
    <location>
        <begin position="39"/>
        <end position="64"/>
    </location>
</feature>
<accession>A0A841EFN9</accession>
<gene>
    <name evidence="2" type="ORF">HNR25_003900</name>
</gene>
<sequence length="64" mass="7409">MRLTHRGCNVERNNSAPVTALDEARKRADLLRGIFPHFPEDHFDPQQILDYDQRHHAPRPSAPP</sequence>
<proteinExistence type="predicted"/>